<keyword evidence="1" id="KW-0479">Metal-binding</keyword>
<feature type="domain" description="RING-type" evidence="6">
    <location>
        <begin position="18"/>
        <end position="67"/>
    </location>
</feature>
<evidence type="ECO:0000256" key="2">
    <source>
        <dbReference type="ARBA" id="ARBA00022771"/>
    </source>
</evidence>
<dbReference type="PROSITE" id="PS50089">
    <property type="entry name" value="ZF_RING_2"/>
    <property type="match status" value="1"/>
</dbReference>
<organism evidence="7">
    <name type="scientific">Palpitomonas bilix</name>
    <dbReference type="NCBI Taxonomy" id="652834"/>
    <lineage>
        <taxon>Eukaryota</taxon>
        <taxon>Eukaryota incertae sedis</taxon>
    </lineage>
</organism>
<proteinExistence type="predicted"/>
<protein>
    <recommendedName>
        <fullName evidence="6">RING-type domain-containing protein</fullName>
    </recommendedName>
</protein>
<dbReference type="GO" id="GO:0008270">
    <property type="term" value="F:zinc ion binding"/>
    <property type="evidence" value="ECO:0007669"/>
    <property type="project" value="UniProtKB-KW"/>
</dbReference>
<dbReference type="PROSITE" id="PS00518">
    <property type="entry name" value="ZF_RING_1"/>
    <property type="match status" value="1"/>
</dbReference>
<dbReference type="Gene3D" id="3.30.40.10">
    <property type="entry name" value="Zinc/RING finger domain, C3HC4 (zinc finger)"/>
    <property type="match status" value="1"/>
</dbReference>
<evidence type="ECO:0000313" key="7">
    <source>
        <dbReference type="EMBL" id="CAE0247574.1"/>
    </source>
</evidence>
<feature type="region of interest" description="Disordered" evidence="5">
    <location>
        <begin position="172"/>
        <end position="196"/>
    </location>
</feature>
<dbReference type="Pfam" id="PF00097">
    <property type="entry name" value="zf-C3HC4"/>
    <property type="match status" value="1"/>
</dbReference>
<keyword evidence="3" id="KW-0862">Zinc</keyword>
<feature type="region of interest" description="Disordered" evidence="5">
    <location>
        <begin position="115"/>
        <end position="144"/>
    </location>
</feature>
<dbReference type="SUPFAM" id="SSF57850">
    <property type="entry name" value="RING/U-box"/>
    <property type="match status" value="1"/>
</dbReference>
<dbReference type="InterPro" id="IPR001841">
    <property type="entry name" value="Znf_RING"/>
</dbReference>
<evidence type="ECO:0000256" key="1">
    <source>
        <dbReference type="ARBA" id="ARBA00022723"/>
    </source>
</evidence>
<accession>A0A7S3D6N8</accession>
<dbReference type="EMBL" id="HBIB01015162">
    <property type="protein sequence ID" value="CAE0247574.1"/>
    <property type="molecule type" value="Transcribed_RNA"/>
</dbReference>
<dbReference type="AlphaFoldDB" id="A0A7S3D6N8"/>
<sequence length="196" mass="22047">MKSEFALPDTGQGPTTRCPVCLCVPHVLDAVELSACHHTLCAECLLKYREMEMERNENEDVACPLCRKQSKTAWVRRYLNGAVADAAYEESLHLLSRASWTQNCDAQIYAHDHDVSTSSSEDDGDDGDACVNRSRHHHKDEERHRQIELHLLKGTTQASAICKPTAMKQAVKMQARQGPTEVGKANKYRARKTKKK</sequence>
<evidence type="ECO:0000259" key="6">
    <source>
        <dbReference type="PROSITE" id="PS50089"/>
    </source>
</evidence>
<feature type="compositionally biased region" description="Basic residues" evidence="5">
    <location>
        <begin position="186"/>
        <end position="196"/>
    </location>
</feature>
<dbReference type="SMART" id="SM00184">
    <property type="entry name" value="RING"/>
    <property type="match status" value="1"/>
</dbReference>
<gene>
    <name evidence="7" type="ORF">PBIL07802_LOCUS9766</name>
</gene>
<name>A0A7S3D6N8_9EUKA</name>
<evidence type="ECO:0000256" key="5">
    <source>
        <dbReference type="SAM" id="MobiDB-lite"/>
    </source>
</evidence>
<dbReference type="InterPro" id="IPR017907">
    <property type="entry name" value="Znf_RING_CS"/>
</dbReference>
<evidence type="ECO:0000256" key="3">
    <source>
        <dbReference type="ARBA" id="ARBA00022833"/>
    </source>
</evidence>
<evidence type="ECO:0000256" key="4">
    <source>
        <dbReference type="PROSITE-ProRule" id="PRU00175"/>
    </source>
</evidence>
<dbReference type="InterPro" id="IPR018957">
    <property type="entry name" value="Znf_C3HC4_RING-type"/>
</dbReference>
<reference evidence="7" key="1">
    <citation type="submission" date="2021-01" db="EMBL/GenBank/DDBJ databases">
        <authorList>
            <person name="Corre E."/>
            <person name="Pelletier E."/>
            <person name="Niang G."/>
            <person name="Scheremetjew M."/>
            <person name="Finn R."/>
            <person name="Kale V."/>
            <person name="Holt S."/>
            <person name="Cochrane G."/>
            <person name="Meng A."/>
            <person name="Brown T."/>
            <person name="Cohen L."/>
        </authorList>
    </citation>
    <scope>NUCLEOTIDE SEQUENCE</scope>
    <source>
        <strain evidence="7">NIES-2562</strain>
    </source>
</reference>
<keyword evidence="2 4" id="KW-0863">Zinc-finger</keyword>
<dbReference type="InterPro" id="IPR013083">
    <property type="entry name" value="Znf_RING/FYVE/PHD"/>
</dbReference>